<dbReference type="Pfam" id="PF02801">
    <property type="entry name" value="Ketoacyl-synt_C"/>
    <property type="match status" value="4"/>
</dbReference>
<dbReference type="InterPro" id="IPR036736">
    <property type="entry name" value="ACP-like_sf"/>
</dbReference>
<gene>
    <name evidence="9" type="ORF">H4696_003656</name>
</gene>
<dbReference type="PROSITE" id="PS50075">
    <property type="entry name" value="CARRIER"/>
    <property type="match status" value="4"/>
</dbReference>
<dbReference type="SMART" id="SM00826">
    <property type="entry name" value="PKS_DH"/>
    <property type="match status" value="3"/>
</dbReference>
<protein>
    <submittedName>
        <fullName evidence="9">Pimaricinolide synthase PimS1</fullName>
    </submittedName>
</protein>
<dbReference type="InterPro" id="IPR032821">
    <property type="entry name" value="PKS_assoc"/>
</dbReference>
<feature type="domain" description="Carrier" evidence="6">
    <location>
        <begin position="1611"/>
        <end position="1686"/>
    </location>
</feature>
<dbReference type="Gene3D" id="3.40.366.10">
    <property type="entry name" value="Malonyl-Coenzyme A Acyl Carrier Protein, domain 2"/>
    <property type="match status" value="4"/>
</dbReference>
<dbReference type="CDD" id="cd08952">
    <property type="entry name" value="KR_1_SDR_x"/>
    <property type="match status" value="1"/>
</dbReference>
<feature type="region of interest" description="C-terminal hotdog fold" evidence="5">
    <location>
        <begin position="4141"/>
        <end position="4279"/>
    </location>
</feature>
<dbReference type="Pfam" id="PF00698">
    <property type="entry name" value="Acyl_transf_1"/>
    <property type="match status" value="4"/>
</dbReference>
<dbReference type="Proteomes" id="UP000631670">
    <property type="component" value="Unassembled WGS sequence"/>
</dbReference>
<dbReference type="InterPro" id="IPR016035">
    <property type="entry name" value="Acyl_Trfase/lysoPLipase"/>
</dbReference>
<dbReference type="Gene3D" id="3.40.50.720">
    <property type="entry name" value="NAD(P)-binding Rossmann-like Domain"/>
    <property type="match status" value="4"/>
</dbReference>
<name>A0ABR9I060_9PSEU</name>
<evidence type="ECO:0000256" key="5">
    <source>
        <dbReference type="PROSITE-ProRule" id="PRU01363"/>
    </source>
</evidence>
<dbReference type="InterPro" id="IPR020841">
    <property type="entry name" value="PKS_Beta-ketoAc_synthase_dom"/>
</dbReference>
<dbReference type="PANTHER" id="PTHR43775">
    <property type="entry name" value="FATTY ACID SYNTHASE"/>
    <property type="match status" value="1"/>
</dbReference>
<dbReference type="SUPFAM" id="SSF51735">
    <property type="entry name" value="NAD(P)-binding Rossmann-fold domains"/>
    <property type="match status" value="8"/>
</dbReference>
<dbReference type="PROSITE" id="PS52004">
    <property type="entry name" value="KS3_2"/>
    <property type="match status" value="4"/>
</dbReference>
<feature type="active site" description="Proton donor; for dehydratase activity" evidence="5">
    <location>
        <position position="1075"/>
    </location>
</feature>
<dbReference type="InterPro" id="IPR049900">
    <property type="entry name" value="PKS_mFAS_DH"/>
</dbReference>
<keyword evidence="1" id="KW-0596">Phosphopantetheine</keyword>
<feature type="domain" description="PKS/mFAS DH" evidence="8">
    <location>
        <begin position="4006"/>
        <end position="4279"/>
    </location>
</feature>
<dbReference type="Pfam" id="PF21089">
    <property type="entry name" value="PKS_DH_N"/>
    <property type="match status" value="3"/>
</dbReference>
<dbReference type="InterPro" id="IPR013968">
    <property type="entry name" value="PKS_KR"/>
</dbReference>
<dbReference type="Gene3D" id="3.40.47.10">
    <property type="match status" value="4"/>
</dbReference>
<evidence type="ECO:0000313" key="9">
    <source>
        <dbReference type="EMBL" id="MBE1496556.1"/>
    </source>
</evidence>
<dbReference type="SMART" id="SM00825">
    <property type="entry name" value="PKS_KS"/>
    <property type="match status" value="4"/>
</dbReference>
<evidence type="ECO:0000259" key="6">
    <source>
        <dbReference type="PROSITE" id="PS50075"/>
    </source>
</evidence>
<dbReference type="InterPro" id="IPR016036">
    <property type="entry name" value="Malonyl_transacylase_ACP-bd"/>
</dbReference>
<evidence type="ECO:0000256" key="3">
    <source>
        <dbReference type="ARBA" id="ARBA00022679"/>
    </source>
</evidence>
<evidence type="ECO:0000259" key="7">
    <source>
        <dbReference type="PROSITE" id="PS52004"/>
    </source>
</evidence>
<dbReference type="SMART" id="SM00822">
    <property type="entry name" value="PKS_KR"/>
    <property type="match status" value="4"/>
</dbReference>
<dbReference type="InterPro" id="IPR020806">
    <property type="entry name" value="PKS_PP-bd"/>
</dbReference>
<dbReference type="InterPro" id="IPR050091">
    <property type="entry name" value="PKS_NRPS_Biosynth_Enz"/>
</dbReference>
<dbReference type="Gene3D" id="3.30.70.3290">
    <property type="match status" value="4"/>
</dbReference>
<feature type="region of interest" description="N-terminal hotdog fold" evidence="5">
    <location>
        <begin position="4006"/>
        <end position="4130"/>
    </location>
</feature>
<feature type="domain" description="Ketosynthase family 3 (KS3)" evidence="7">
    <location>
        <begin position="4778"/>
        <end position="5201"/>
    </location>
</feature>
<dbReference type="CDD" id="cd00833">
    <property type="entry name" value="PKS"/>
    <property type="match status" value="4"/>
</dbReference>
<dbReference type="InterPro" id="IPR020807">
    <property type="entry name" value="PKS_DH"/>
</dbReference>
<reference evidence="9 10" key="1">
    <citation type="submission" date="2020-10" db="EMBL/GenBank/DDBJ databases">
        <title>Sequencing the genomes of 1000 actinobacteria strains.</title>
        <authorList>
            <person name="Klenk H.-P."/>
        </authorList>
    </citation>
    <scope>NUCLEOTIDE SEQUENCE [LARGE SCALE GENOMIC DNA]</scope>
    <source>
        <strain evidence="9 10">DSM 44653</strain>
    </source>
</reference>
<dbReference type="InterPro" id="IPR018201">
    <property type="entry name" value="Ketoacyl_synth_AS"/>
</dbReference>
<accession>A0ABR9I060</accession>
<dbReference type="SUPFAM" id="SSF52151">
    <property type="entry name" value="FabD/lysophospholipase-like"/>
    <property type="match status" value="4"/>
</dbReference>
<feature type="region of interest" description="N-terminal hotdog fold" evidence="5">
    <location>
        <begin position="5667"/>
        <end position="5790"/>
    </location>
</feature>
<dbReference type="InterPro" id="IPR036291">
    <property type="entry name" value="NAD(P)-bd_dom_sf"/>
</dbReference>
<dbReference type="SUPFAM" id="SSF53901">
    <property type="entry name" value="Thiolase-like"/>
    <property type="match status" value="4"/>
</dbReference>
<dbReference type="PROSITE" id="PS52019">
    <property type="entry name" value="PKS_MFAS_DH"/>
    <property type="match status" value="3"/>
</dbReference>
<feature type="domain" description="Carrier" evidence="6">
    <location>
        <begin position="6366"/>
        <end position="6442"/>
    </location>
</feature>
<dbReference type="Gene3D" id="1.10.1200.10">
    <property type="entry name" value="ACP-like"/>
    <property type="match status" value="4"/>
</dbReference>
<dbReference type="SUPFAM" id="SSF55048">
    <property type="entry name" value="Probable ACP-binding domain of malonyl-CoA ACP transacylase"/>
    <property type="match status" value="4"/>
</dbReference>
<dbReference type="InterPro" id="IPR014043">
    <property type="entry name" value="Acyl_transferase_dom"/>
</dbReference>
<dbReference type="InterPro" id="IPR009081">
    <property type="entry name" value="PP-bd_ACP"/>
</dbReference>
<feature type="domain" description="Ketosynthase family 3 (KS3)" evidence="7">
    <location>
        <begin position="3144"/>
        <end position="3562"/>
    </location>
</feature>
<dbReference type="EMBL" id="JADBEG010000001">
    <property type="protein sequence ID" value="MBE1496556.1"/>
    <property type="molecule type" value="Genomic_DNA"/>
</dbReference>
<dbReference type="CDD" id="cd08956">
    <property type="entry name" value="KR_3_FAS_SDR_x"/>
    <property type="match status" value="3"/>
</dbReference>
<dbReference type="InterPro" id="IPR057326">
    <property type="entry name" value="KR_dom"/>
</dbReference>
<dbReference type="Pfam" id="PF00550">
    <property type="entry name" value="PP-binding"/>
    <property type="match status" value="4"/>
</dbReference>
<dbReference type="Gene3D" id="3.10.129.110">
    <property type="entry name" value="Polyketide synthase dehydratase"/>
    <property type="match status" value="3"/>
</dbReference>
<feature type="region of interest" description="N-terminal hotdog fold" evidence="5">
    <location>
        <begin position="882"/>
        <end position="1002"/>
    </location>
</feature>
<dbReference type="NCBIfam" id="NF045894">
    <property type="entry name" value="PKS_plus_SDR"/>
    <property type="match status" value="1"/>
</dbReference>
<dbReference type="PANTHER" id="PTHR43775:SF51">
    <property type="entry name" value="INACTIVE PHENOLPHTHIOCEROL SYNTHESIS POLYKETIDE SYNTHASE TYPE I PKS1-RELATED"/>
    <property type="match status" value="1"/>
</dbReference>
<keyword evidence="2" id="KW-0597">Phosphoprotein</keyword>
<dbReference type="Pfam" id="PF16197">
    <property type="entry name" value="KAsynt_C_assoc"/>
    <property type="match status" value="4"/>
</dbReference>
<evidence type="ECO:0000256" key="1">
    <source>
        <dbReference type="ARBA" id="ARBA00022450"/>
    </source>
</evidence>
<feature type="active site" description="Proton acceptor; for dehydratase activity" evidence="5">
    <location>
        <position position="5699"/>
    </location>
</feature>
<dbReference type="InterPro" id="IPR014030">
    <property type="entry name" value="Ketoacyl_synth_N"/>
</dbReference>
<dbReference type="InterPro" id="IPR014031">
    <property type="entry name" value="Ketoacyl_synth_C"/>
</dbReference>
<feature type="active site" description="Proton acceptor; for dehydratase activity" evidence="5">
    <location>
        <position position="4038"/>
    </location>
</feature>
<dbReference type="SMART" id="SM00823">
    <property type="entry name" value="PKS_PP"/>
    <property type="match status" value="4"/>
</dbReference>
<feature type="active site" description="Proton donor; for dehydratase activity" evidence="5">
    <location>
        <position position="4202"/>
    </location>
</feature>
<evidence type="ECO:0000256" key="2">
    <source>
        <dbReference type="ARBA" id="ARBA00022553"/>
    </source>
</evidence>
<dbReference type="InterPro" id="IPR006162">
    <property type="entry name" value="Ppantetheine_attach_site"/>
</dbReference>
<keyword evidence="10" id="KW-1185">Reference proteome</keyword>
<dbReference type="SMART" id="SM01294">
    <property type="entry name" value="PKS_PP_betabranch"/>
    <property type="match status" value="4"/>
</dbReference>
<feature type="domain" description="Carrier" evidence="6">
    <location>
        <begin position="4689"/>
        <end position="4764"/>
    </location>
</feature>
<dbReference type="Pfam" id="PF00109">
    <property type="entry name" value="ketoacyl-synt"/>
    <property type="match status" value="4"/>
</dbReference>
<dbReference type="SMART" id="SM00827">
    <property type="entry name" value="PKS_AT"/>
    <property type="match status" value="4"/>
</dbReference>
<dbReference type="InterPro" id="IPR049551">
    <property type="entry name" value="PKS_DH_C"/>
</dbReference>
<evidence type="ECO:0000259" key="8">
    <source>
        <dbReference type="PROSITE" id="PS52019"/>
    </source>
</evidence>
<dbReference type="Pfam" id="PF08659">
    <property type="entry name" value="KR"/>
    <property type="match status" value="4"/>
</dbReference>
<proteinExistence type="predicted"/>
<feature type="active site" description="Proton acceptor; for dehydratase activity" evidence="5">
    <location>
        <position position="914"/>
    </location>
</feature>
<dbReference type="SUPFAM" id="SSF47336">
    <property type="entry name" value="ACP-like"/>
    <property type="match status" value="4"/>
</dbReference>
<feature type="domain" description="Ketosynthase family 3 (KS3)" evidence="7">
    <location>
        <begin position="1703"/>
        <end position="2127"/>
    </location>
</feature>
<dbReference type="Pfam" id="PF18369">
    <property type="entry name" value="PKS_DE"/>
    <property type="match status" value="1"/>
</dbReference>
<feature type="domain" description="Ketosynthase family 3 (KS3)" evidence="7">
    <location>
        <begin position="34"/>
        <end position="445"/>
    </location>
</feature>
<sequence>MPAGSDRVVEALRVAVQENKQLRRQNTTLLAAAAEPVAVVAMSCRYPGGVQSPEDLWRLVDDGVDAVTGFPEGRGWPESRHQGGFLHRAGDFDPAFFGISPREALAMDPQQRIVLELAWEAFERAGIDPREVEGGTGGVFVGAGSMGYGRGLAALPDGVEGYLVTGTESSVISGRIAYFYGLEGPAVTVDTACSSSLVALHWAARALRARECSFALAGGVAVMATPGLYGEFDRQGGLASDGRCKSFAEAADGAGFSEGAGLLLLERLSDARRNGHEVLAVIRGSAVNSDGASNGLTAPNGPSQQRVIRQALENAGLTTDDIDTVEAHGTGTVLGDPIEAQALLATYGRERAGEPLWLGSFKSNVGHTQSAAGVGGVIKTIQAMRHGVLPRTLHVDAPTSHVDWTAGRVSLLTEPRPWPETGKPRRAAVSSFGISGTNAHLILEQPVPEPVEAPERREPAGYLWPVSGRTPDALREQAARLLAHLDARPGHTPLDVAHSLATTRVAFPHRAVVTGAGRDELLTGLHALATSAAAPGVHTGSAGHPGASAFLFTGQGSQRADMGETLAFPVFTQAREEILALLDLPETSTVDDTGFAQPALFAFEVALFHLLESLGVRPDFVAGHSVGEIAAAHVAGVLSLKDAVKLVEARGRLMQALPAGGAMVAIQAAEADVLPLLTEDVSIAAVNGPDAVVVSGAEDAVLAIAARFEKTKRLTVSHAFHSPLMDPMLDDFRAVLETLTFAAPSIPMIASGDVSTVDYWVRHVRDAVRYADTVADLTGRGVTTFLEVGPDATLSAMTAELTGPDADCIPTARRGRDETATLLAALARWHVRGGAFDWTAWHEGTGARVVDLPTYAFQRRTYWLEGGAGGDLGQVGLDPAGHPLLGAAVELPESGGFLFAGELSVRRQAWLGQHEILGTKLLPGTAFLELAGRAGAQVGCARVEELTFAAPLVLPASGGVRVQVVAGPAAEDGSRSVSVYSQQEETWVRHASGRLGVGGAPAAALPGEWPPAGAEPLDLDGFYEGLAGQGLGYGPAFQGLRAAWRLGDEVLAEVALPPEHEAEAASFGLHPALLDAVLHASAHLEGREGLPFSWTGVGVQPAHATTLRARLTPVGENAVALAVTDPAGTPVLAADALTFRPVAAGELRATRHESLFRPVWTPAPAVAVTQPADDADWVVLGTGLGFTAPAVFPDLATVRISADPVPAVVLAPVAAGDGDPAAAHAATSWALELLQTWIAEPDFAQSRLVFVTSHAVPAAEGDVVDPAAAAVWGLVRSAQAEHPERFVLIDVDEPEQLTAPLRRVLDSGEAQAALRDGGIVLPRLARLPVGDGPAAHFPDGATVLVTGGTGGLGALVAKHLVTEHGVRNLLLAGRRGPEAPGAQELHAELTALGADVTIAACDAADRDALAALLAEHPIGAVVHAAGVLDDGVVETLTPERIATVFRAKVDAAWNLHELTGDLGAFVLFSSAAGVLGSPGQANYAAANAYLDALAQRRRAEGLPGQSLAWGAWAGDAGMAARLSDADHRRLAAAGLPPLDPAEGLALFDAALTEAEPAVLPMRVDVGALRGRPGVPALLRGLVPGGAAPGTSRPVSALADRLGGLTEADRARALEDLVRTEAALVLGYAATDTVDGRSAFKDLGFDSLTAVELRNRLDAATGLRLPATLVFDYPTPEALAAHVDRELSGAVAEETTVTARPVSDDPIVIVGMGCRYPGGVGSPEDLWRLVENGVDAVSGFPVNRGWDVEGLYHPDPAHPGTSYTRHGGFLHDAGEFDPAFFGMSPREALATDSQQRLLLEVSWEAVERAGVDPVSLRGSRTGVFVGVMYSDYGMLLQGSPEAEAYQGNGSAPSVASGRIAYTMGLEGPTVTVDTACSSSLVALHWAAQALRQGECSLALAGGVTVMSTPGSFVASSRQRGIAADGRCKSFSDTADGVGWSEGAGILVLERMSDARRNGHEILAVLRGSAVNSDGASNGLTAPNGPSQQRVIRQALAASGLSTRDVDVVEAHGTGTTLGDPIEAQALLATYGQDRENPLLLGSIKSNIGHAQAAAGVAGIIKVVQAMRHQTLPRTLHVTEPSTHVEWAAGNVELLTDARPWPAEAGRPRRAGVSSFGISGTNAHAIIEEPPVVIPARDEAERELPCVPLVLSGRTPEALRDQAARLRDVDADLVDLGYSLATTRSTFDHRAVVFTAEGLAALAEGRPSPLVTTGEAKGVPKVAFVFTGQGAQRPGMTRGLYDCFPAFATALDAVLDRLDPRVREVLWGEDADALAQTGFAQPALFAVEVALVRLLGTWGIRPDFVGGHSVGEIAAAHVAGVLTLEDACTLVTARASLMQDLEPGGAMVAVRATEEEIAPYLNDEVALAAVNAPDSVVLSGAEAAVLAAAEHFADTKRLTVSHAFHSPLMDPMLPAFRDAIAGLAFEAPAVPMIAEGDVTDPERWVAHVREPVRFADTAEQLHGTGVIVEIGPDAVLSAMTDGIPVARRGRDDVETLVGAVGKLHVSGVRIDWSAFFAGTGARRVPLPTYAFQHEWFWPSAAAPTGETADAEFWAAVDRGDAAGLAARLDVDDASLSAVLPALSSYRRSRHEESVVDRWCYKATWVPVTAARPGTGSWLVVVPAALAGDPWVTTVAGYFDGEPVVFDDTIADRLREREFDHVLSLLALDETGFPGVPAGLTATATLLQALGNTPLWCVTREALAVAPGDPVGRPAQAAVWGLGRAAALELPQRWGGLVDLPAELDAEVPRRLAAALTGADGEDQLAIRAAGLFGRRVVAAPPAPGRAPGGGTTLITGGTGALGAEIARRLAKTGRTLVLLSRRGPDAPGAADLREELTALGAEVTITACDAADRDALAAVLADIPDLTDVVHTAGVLDDGVLDTLTPDRFEAGFRAKAEAAWNLHELTADLRSFVLFSSVAGTFGSAGQAAYAAANATLDALAEHRRGLGLPATSIAWGPWAGGGMLAADPAVADRARRGGLNPLDPERAAAALDRALADPTVVVADIDWTRYAQVLRPSPLLSGIPAAARVDAPRGDEELRARLAAVPEDDRFDFLLGLLLEQVAVVLGHSGTGGVAPDRAFRDLGFDSLTAVELRNVVALATGLDLPPSLVFDHPTPEILTRHLLGELAGTLVEAAAPVRASADDDPIVIVGIGCRFPGGVRGPEDFWRLLAGGGDGITAFPEDRGWDLATLASGYEYALTGGFLDGVTDFDADFFGISPREALAMDPQQRLLLEVSWEALERAGIDPATLHGGDTGVFVGTNGQDYGTLLATSGEDVQGHLATGTTASVLSGRLSYTLGLEGPSVTVDTACSSSMVALHWAAQALRRGECTTALAGGVTIMATPNSFAEFARQGGLAADGRCKPFAEGADGTGWSEGAGILVVERLSTAREQGHPVLAVVRGTAVNSDGASNGLTAPNGPAQQRVIRQALADAGLSTTDVDAVEAHGTGTVLGDPIEAQALLATYGRDREEPLWLGAVKSNLGHTQAAAGVAGIIKMVLALRHGELPRTLHVDEPSSRVDWTAGDVRVLTEHRAWPESGRPRRAGVSSFGLSGTNAHAILEQAPVFDDVVAEEPPTAPLLLSARTPEALSAQAAQLHALLSDRAPAGIARALATTRTAFPYRAAIVGDPLEQLAALAETPVVTPARTRAKTAFVFAGQGAQRPGMGAGLYRRFPVFAEAFDAVCAHLGEELRDVVFGEDGTLLDRTDWTQPATFALGVAQYRLLESFGVKPSWLAGHSVGEIAAAHVAGVLSLEDACTLVAARGRLMAALPAGGAMAAVRTSEAEVREFLVDGVTIAAVNGPNAVVVAGTEAAVTRTTDALAAAGHHVRRLAVSHAFHSPLMDPMLDDFAEVLAGLEFAEPRLPIVSTVTGELADPHTPEYWVAHVREPVRFADAVRVLGEQDAAAVVELGPDGSLSAAASEVLGSDVACVPLLRRDQAEETAFVTALGRLHVAGVRVGWPAFFSPAGGPGPDLPTYPFQRERHWPRTSGAVPGDLGAAGLDAARHPLLGAGVELPDSGGFLFTAQLSLRTQPWLADHFVLGAALLPGTAYLDLAIRAADRAGCDRVDELTLEVPLVLPPEGAVRLQVAVGPAGPAGERALAVYSTPSGGGEQPWTRHASGRLGTGTATPDDSAAWPPPEAEAVALEGFYERLASGGFAYGPLFRGLKAVWRTPEAVYADVVLPEEAERDAAAFGLHPALLDAVLHAAEHAGLTEVDGGRLPFAWSGVTLHAGGAAVVRAKLTRLGEDSVAIELRDAAGDPVASVGSLVLRPAAPARTQPVDSLYHLDWVPVPRPAEEAEFAVHHVAAGGPEGVRTATADALAVLQSSEDSRLLFVTSGMDDPAAAAVWGLVRSAQREHPGRFFLSDVDEAPESLAALPAVVASGEPQTIVRGGEISAARIARVPYADDVVPPKWDEGTVLITGGTGGLGAALARHLVTTHGARRLLLVSRRGLDAPGAADLVAELTLAGAEVDVAAADVADRAELARVLDGVPLSAVVHTAGVLDDGILGSLTPERLDTVLAPKFDAAWHLDELTRHLDLTAFVVYSSVAGTFGAAGQANYTAANAAVDALVRRRRARGQQALSLGWGAWSRAGGMTATLTDADLRRMAATGMPALEPDHALRLFDAACASGLDTVLPVRLDFTALGALPEVTHLLRGLVRTPARQTAANLPRLDGPLLGLSGPERSRAVLDLVRAQVAAVLGHAGTAGVAADRPFRELGFDSLTAVELRNRLDAATGLRLPATLTFDYPTPAELAAFLLGEVDVPEPVTTTAAVDGDPIVIVGMGCRYPGGVGSPEDLWNLVNEGVDAVTDFPANRGWDVDGLYHPDPDHPGTSYTRSGGFLHEAGEFDPAFFGMSPREALATDSQQRLLLEVSWEAVERTGVDPRSLRGSRTGVFVGVMYSDYGLLLQGSPDTEGYQGNGSAPSVASGRVAYAFGLEGPTLTVDTACSSSLVALHLAARALQNGECSLALAGGVTVMSTPSTFIGFSRQRGLSADGRCKSFSDTADGVGWSEGAGVLVLERMSDAKRNGHEILAVVRGSAVNSDGASNGLTAPNGPAQQRVIRQALAASGLSTSDIDVVEAHGTGTTLGDPIEAQALLATYGRDRETPLLLGSIKSNLGHTQAASGVAGIIKMVQAMRAGALPRTLHVTEPSTHVDWSGGAIELLTEPRAWPDHGRPRRAAVSSFGISGTNAHTVLEAPPAVPVPPRAEPAPPVLAWPLSGRTPEAVREQASRLLAHLAEHRDENPADIGFALATTRTQFAERAVVTGATRTDLETRLEVLARGGSVAGLVTGTAGEQVPAFLFAGQGSQRAGMGRDLYERFPVFAEALDTVLARLDRELDRPLHELLFAEEADALDETQYAQPALFAFEVALYHLVRSWGLTPEYLAGHSIGEIAAAHVAGVFGLDDACTLVAARGRLMQQLPAGGAMIAVQATEAEVRPLLTGREDEVALAAVNGPASVVVSGAAGRVEEIAAHFAADGRKTRRLRVSHAFHSPLMTPMLDDFRKVVAGITFSAPSLPIVSTVTGELVTASVLASAEHWVEQVWRPVLFGPAVRRLTELGVTAFAEIGPDATVSAMAAESLGAAHFAVPFLRRDRAEADAVAEALGRWHVAGVALDWRALAGPDARAVPLPTYAFQHQWIWPGGGLAQVGDVSAAGLWAAGHPLVGAAVELPDSGGLLFTGRLSLAAQPWLAGHTVGGAVVVPGTALLELAVRAGDQAGCPRVDELTLEAPLVVPDGGRVVVQVAVSGAEDGVRTLRVYSRDEGEPGAAWTRHASGTLVSAVDEPVVSWPEWPPAGAEAVALEGFYDTMADRGLGYGPMFQGLTRAWRHGDDVYAEVALAEDDHDAAAQFVVHPALLDSALHAASLLEIGGGLPFSWSGAAFLASGATALRVRLAPVDGGLEVTATTPDGTPVVAVRSLALRAVPTMAAPAPTGYQLTWPPLPEAPLPPGKPPVTLLQVPSAEGPVPAAVRSVTAQVLADVQRALADEPTLVVVTRNGVAVEPDEHVDLAHAAVWGLLRAAQLENPGRIVLADSDTGEVPETAIAGALAAAEPQVALRAGRLHTARLAPALSRESDALRDKAALSRESSASWDLGGTVVITGGTGGLGATFARHLAGRGVRHLLLLGRRGEAAPGVAELVAELAELGAEARVVACDVSDRDALAKVLDSVEPTAVVHAAGVLDDGVLGALTPERLDTVFAPKVDAAWHLHELTAPGTRLVFFSSIAGTLGAAGQANYAAANAFLDALAHQRAAEGKSGLSIAWGAWSTGMAGTLTEAELARMHRSGLPPLSTEDGVALFDAALSTGLPAVAALRLDLAVLRGQDPLLPALRGLVTTTPRRTTAVEPGGDLAARLAPLPADERLPVTIGLVGKQVEAVLGHDGTVGAEVSFTDLGFDSLTSVELRNRLEARTGLRLPATLVFDHPTITRVAEFLVAAALGDGAAARPALAEIEKLEDLLSAVASDDEARTAITVRLQALLVKWTGPGEAAETPSAGALGADELLAFIDNDLGVK</sequence>
<dbReference type="Pfam" id="PF14765">
    <property type="entry name" value="PS-DH"/>
    <property type="match status" value="3"/>
</dbReference>
<evidence type="ECO:0000256" key="4">
    <source>
        <dbReference type="ARBA" id="ARBA00023315"/>
    </source>
</evidence>
<feature type="domain" description="PKS/mFAS DH" evidence="8">
    <location>
        <begin position="5667"/>
        <end position="5935"/>
    </location>
</feature>
<dbReference type="Gene3D" id="6.10.140.1830">
    <property type="match status" value="1"/>
</dbReference>
<keyword evidence="4" id="KW-0012">Acyltransferase</keyword>
<feature type="region of interest" description="C-terminal hotdog fold" evidence="5">
    <location>
        <begin position="5802"/>
        <end position="5935"/>
    </location>
</feature>
<organism evidence="9 10">
    <name type="scientific">Amycolatopsis lexingtonensis</name>
    <dbReference type="NCBI Taxonomy" id="218822"/>
    <lineage>
        <taxon>Bacteria</taxon>
        <taxon>Bacillati</taxon>
        <taxon>Actinomycetota</taxon>
        <taxon>Actinomycetes</taxon>
        <taxon>Pseudonocardiales</taxon>
        <taxon>Pseudonocardiaceae</taxon>
        <taxon>Amycolatopsis</taxon>
    </lineage>
</organism>
<dbReference type="InterPro" id="IPR041618">
    <property type="entry name" value="PKS_DE"/>
</dbReference>
<dbReference type="InterPro" id="IPR049552">
    <property type="entry name" value="PKS_DH_N"/>
</dbReference>
<dbReference type="InterPro" id="IPR001227">
    <property type="entry name" value="Ac_transferase_dom_sf"/>
</dbReference>
<evidence type="ECO:0000313" key="10">
    <source>
        <dbReference type="Proteomes" id="UP000631670"/>
    </source>
</evidence>
<dbReference type="InterPro" id="IPR016039">
    <property type="entry name" value="Thiolase-like"/>
</dbReference>
<comment type="caution">
    <text evidence="9">The sequence shown here is derived from an EMBL/GenBank/DDBJ whole genome shotgun (WGS) entry which is preliminary data.</text>
</comment>
<dbReference type="InterPro" id="IPR042104">
    <property type="entry name" value="PKS_dehydratase_sf"/>
</dbReference>
<feature type="domain" description="PKS/mFAS DH" evidence="8">
    <location>
        <begin position="882"/>
        <end position="1165"/>
    </location>
</feature>
<feature type="region of interest" description="C-terminal hotdog fold" evidence="5">
    <location>
        <begin position="1014"/>
        <end position="1165"/>
    </location>
</feature>
<dbReference type="PROSITE" id="PS00012">
    <property type="entry name" value="PHOSPHOPANTETHEINE"/>
    <property type="match status" value="3"/>
</dbReference>
<dbReference type="PROSITE" id="PS00606">
    <property type="entry name" value="KS3_1"/>
    <property type="match status" value="4"/>
</dbReference>
<dbReference type="InterPro" id="IPR055123">
    <property type="entry name" value="SpnB-like_Rossmann"/>
</dbReference>
<feature type="domain" description="Carrier" evidence="6">
    <location>
        <begin position="3052"/>
        <end position="3127"/>
    </location>
</feature>
<keyword evidence="3" id="KW-0808">Transferase</keyword>
<dbReference type="Pfam" id="PF22953">
    <property type="entry name" value="SpnB_Rossmann"/>
    <property type="match status" value="3"/>
</dbReference>
<feature type="active site" description="Proton donor; for dehydratase activity" evidence="5">
    <location>
        <position position="5863"/>
    </location>
</feature>